<accession>A0A0F9FKC8</accession>
<proteinExistence type="predicted"/>
<dbReference type="EMBL" id="LAZR01032220">
    <property type="protein sequence ID" value="KKL51522.1"/>
    <property type="molecule type" value="Genomic_DNA"/>
</dbReference>
<sequence>MRGARLINTKSTLYSRLVESNP</sequence>
<gene>
    <name evidence="1" type="ORF">LCGC14_2294680</name>
</gene>
<protein>
    <submittedName>
        <fullName evidence="1">Uncharacterized protein</fullName>
    </submittedName>
</protein>
<organism evidence="1">
    <name type="scientific">marine sediment metagenome</name>
    <dbReference type="NCBI Taxonomy" id="412755"/>
    <lineage>
        <taxon>unclassified sequences</taxon>
        <taxon>metagenomes</taxon>
        <taxon>ecological metagenomes</taxon>
    </lineage>
</organism>
<name>A0A0F9FKC8_9ZZZZ</name>
<reference evidence="1" key="1">
    <citation type="journal article" date="2015" name="Nature">
        <title>Complex archaea that bridge the gap between prokaryotes and eukaryotes.</title>
        <authorList>
            <person name="Spang A."/>
            <person name="Saw J.H."/>
            <person name="Jorgensen S.L."/>
            <person name="Zaremba-Niedzwiedzka K."/>
            <person name="Martijn J."/>
            <person name="Lind A.E."/>
            <person name="van Eijk R."/>
            <person name="Schleper C."/>
            <person name="Guy L."/>
            <person name="Ettema T.J."/>
        </authorList>
    </citation>
    <scope>NUCLEOTIDE SEQUENCE</scope>
</reference>
<evidence type="ECO:0000313" key="1">
    <source>
        <dbReference type="EMBL" id="KKL51522.1"/>
    </source>
</evidence>
<dbReference type="AlphaFoldDB" id="A0A0F9FKC8"/>
<feature type="non-terminal residue" evidence="1">
    <location>
        <position position="22"/>
    </location>
</feature>
<comment type="caution">
    <text evidence="1">The sequence shown here is derived from an EMBL/GenBank/DDBJ whole genome shotgun (WGS) entry which is preliminary data.</text>
</comment>